<dbReference type="OMA" id="QLCCNRR"/>
<evidence type="ECO:0000313" key="3">
    <source>
        <dbReference type="Proteomes" id="UP000002640"/>
    </source>
</evidence>
<feature type="compositionally biased region" description="Basic and acidic residues" evidence="1">
    <location>
        <begin position="31"/>
        <end position="42"/>
    </location>
</feature>
<sequence>MDLSMILSPAFEEDGSAAPPQAPAPPQPQPQRERGPSRKWSADELQCAVAILQDFQQPAAESPAPSPHDVRGRGAHAQRYYVNQGKREQEAVDVVDVKPGFPRSDDEVQAAAGREDGKENNLAEAQQQQQQHQQQQSSSSADAAAAGGDDLMSKLDLLVQADAMIKRRRPKAPSSPTGDKPQQYLRSGIWSRAEEEYAAALVSYFLEGLLDLPEGMTLRKFLAEKLCCNRRRVSMKLGTESLAGQKIPRKVGASVFVAAQPPPSIEVREEVDRVLAKLRDASFSSGVLNSHYIDDMNDGRSHRKLLKQDDYDEDSYGHHSYHQKSSAYDSKRKGTRKGLKLKRGKPTIIRTGFESPEEEELVSSLFEYFMAGMLDLPEGTRLVTYLCQQLGCTPKQLSMKLAPQRMGEQKFPDNVGSITYQRKDAEHASDSSDDEDFSEELFEVESRLTELRLAREEAHKNALPPVATPVKSERKSSVASVSSTGTASIASTPTASPVRYFRRSGPWSHDEEVFAAALIDCFFKGILDIAEGTTLRAFLSARLCCNPMRISKKLASESIAEIRIPKKLGSSTYVRHGGVTMEEHLEAEEALQKLQDRYMNSSTTKSRRMVGSKRPRQSRVRRPLVSAIGTDSDTEMDSDEHSGASHRGMSPEKLQKTAEAHSPAHEARRQGFQVPHAAPELVVPAPLKQQLA</sequence>
<dbReference type="EMBL" id="JH159163">
    <property type="protein sequence ID" value="EGZ06636.1"/>
    <property type="molecule type" value="Genomic_DNA"/>
</dbReference>
<dbReference type="InParanoid" id="G5ACX4"/>
<proteinExistence type="predicted"/>
<feature type="compositionally biased region" description="Pro residues" evidence="1">
    <location>
        <begin position="20"/>
        <end position="29"/>
    </location>
</feature>
<accession>G5ACX4</accession>
<keyword evidence="3" id="KW-1185">Reference proteome</keyword>
<dbReference type="KEGG" id="psoj:PHYSODRAFT_530731"/>
<feature type="region of interest" description="Disordered" evidence="1">
    <location>
        <begin position="596"/>
        <end position="692"/>
    </location>
</feature>
<dbReference type="PANTHER" id="PTHR35213">
    <property type="entry name" value="RING-TYPE DOMAIN-CONTAINING PROTEIN-RELATED"/>
    <property type="match status" value="1"/>
</dbReference>
<dbReference type="PANTHER" id="PTHR35213:SF3">
    <property type="entry name" value="MYB-LIKE DOMAIN-CONTAINING PROTEIN"/>
    <property type="match status" value="1"/>
</dbReference>
<feature type="region of interest" description="Disordered" evidence="1">
    <location>
        <begin position="1"/>
        <end position="146"/>
    </location>
</feature>
<dbReference type="Proteomes" id="UP000002640">
    <property type="component" value="Unassembled WGS sequence"/>
</dbReference>
<feature type="compositionally biased region" description="Basic and acidic residues" evidence="1">
    <location>
        <begin position="639"/>
        <end position="669"/>
    </location>
</feature>
<feature type="region of interest" description="Disordered" evidence="1">
    <location>
        <begin position="462"/>
        <end position="491"/>
    </location>
</feature>
<dbReference type="STRING" id="1094619.G5ACX4"/>
<evidence type="ECO:0000313" key="2">
    <source>
        <dbReference type="EMBL" id="EGZ06636.1"/>
    </source>
</evidence>
<organism evidence="2 3">
    <name type="scientific">Phytophthora sojae (strain P6497)</name>
    <name type="common">Soybean stem and root rot agent</name>
    <name type="synonym">Phytophthora megasperma f. sp. glycines</name>
    <dbReference type="NCBI Taxonomy" id="1094619"/>
    <lineage>
        <taxon>Eukaryota</taxon>
        <taxon>Sar</taxon>
        <taxon>Stramenopiles</taxon>
        <taxon>Oomycota</taxon>
        <taxon>Peronosporomycetes</taxon>
        <taxon>Peronosporales</taxon>
        <taxon>Peronosporaceae</taxon>
        <taxon>Phytophthora</taxon>
    </lineage>
</organism>
<feature type="compositionally biased region" description="Low complexity" evidence="1">
    <location>
        <begin position="477"/>
        <end position="491"/>
    </location>
</feature>
<protein>
    <submittedName>
        <fullName evidence="2">Uncharacterized protein</fullName>
    </submittedName>
</protein>
<feature type="compositionally biased region" description="Low complexity" evidence="1">
    <location>
        <begin position="123"/>
        <end position="146"/>
    </location>
</feature>
<dbReference type="AlphaFoldDB" id="G5ACX4"/>
<dbReference type="GeneID" id="20661520"/>
<evidence type="ECO:0000256" key="1">
    <source>
        <dbReference type="SAM" id="MobiDB-lite"/>
    </source>
</evidence>
<feature type="region of interest" description="Disordered" evidence="1">
    <location>
        <begin position="314"/>
        <end position="340"/>
    </location>
</feature>
<name>G5ACX4_PHYSP</name>
<gene>
    <name evidence="2" type="ORF">PHYSODRAFT_530731</name>
</gene>
<dbReference type="RefSeq" id="XP_009537400.1">
    <property type="nucleotide sequence ID" value="XM_009539105.1"/>
</dbReference>
<feature type="compositionally biased region" description="Basic residues" evidence="1">
    <location>
        <begin position="605"/>
        <end position="622"/>
    </location>
</feature>
<reference evidence="2 3" key="1">
    <citation type="journal article" date="2006" name="Science">
        <title>Phytophthora genome sequences uncover evolutionary origins and mechanisms of pathogenesis.</title>
        <authorList>
            <person name="Tyler B.M."/>
            <person name="Tripathy S."/>
            <person name="Zhang X."/>
            <person name="Dehal P."/>
            <person name="Jiang R.H."/>
            <person name="Aerts A."/>
            <person name="Arredondo F.D."/>
            <person name="Baxter L."/>
            <person name="Bensasson D."/>
            <person name="Beynon J.L."/>
            <person name="Chapman J."/>
            <person name="Damasceno C.M."/>
            <person name="Dorrance A.E."/>
            <person name="Dou D."/>
            <person name="Dickerman A.W."/>
            <person name="Dubchak I.L."/>
            <person name="Garbelotto M."/>
            <person name="Gijzen M."/>
            <person name="Gordon S.G."/>
            <person name="Govers F."/>
            <person name="Grunwald N.J."/>
            <person name="Huang W."/>
            <person name="Ivors K.L."/>
            <person name="Jones R.W."/>
            <person name="Kamoun S."/>
            <person name="Krampis K."/>
            <person name="Lamour K.H."/>
            <person name="Lee M.K."/>
            <person name="McDonald W.H."/>
            <person name="Medina M."/>
            <person name="Meijer H.J."/>
            <person name="Nordberg E.K."/>
            <person name="Maclean D.J."/>
            <person name="Ospina-Giraldo M.D."/>
            <person name="Morris P.F."/>
            <person name="Phuntumart V."/>
            <person name="Putnam N.H."/>
            <person name="Rash S."/>
            <person name="Rose J.K."/>
            <person name="Sakihama Y."/>
            <person name="Salamov A.A."/>
            <person name="Savidor A."/>
            <person name="Scheuring C.F."/>
            <person name="Smith B.M."/>
            <person name="Sobral B.W."/>
            <person name="Terry A."/>
            <person name="Torto-Alalibo T.A."/>
            <person name="Win J."/>
            <person name="Xu Z."/>
            <person name="Zhang H."/>
            <person name="Grigoriev I.V."/>
            <person name="Rokhsar D.S."/>
            <person name="Boore J.L."/>
        </authorList>
    </citation>
    <scope>NUCLEOTIDE SEQUENCE [LARGE SCALE GENOMIC DNA]</scope>
    <source>
        <strain evidence="2 3">P6497</strain>
    </source>
</reference>